<dbReference type="Proteomes" id="UP000031386">
    <property type="component" value="Chromosome"/>
</dbReference>
<proteinExistence type="predicted"/>
<keyword evidence="3" id="KW-0812">Transmembrane</keyword>
<keyword evidence="5" id="KW-1185">Reference proteome</keyword>
<evidence type="ECO:0008006" key="6">
    <source>
        <dbReference type="Google" id="ProtNLM"/>
    </source>
</evidence>
<protein>
    <recommendedName>
        <fullName evidence="6">TcdC</fullName>
    </recommendedName>
</protein>
<feature type="region of interest" description="Disordered" evidence="2">
    <location>
        <begin position="1"/>
        <end position="41"/>
    </location>
</feature>
<feature type="coiled-coil region" evidence="1">
    <location>
        <begin position="46"/>
        <end position="73"/>
    </location>
</feature>
<name>A0A0B4S0Z6_9FIRM</name>
<feature type="region of interest" description="Disordered" evidence="2">
    <location>
        <begin position="144"/>
        <end position="177"/>
    </location>
</feature>
<keyword evidence="1" id="KW-0175">Coiled coil</keyword>
<keyword evidence="3" id="KW-0472">Membrane</keyword>
<feature type="transmembrane region" description="Helical" evidence="3">
    <location>
        <begin position="69"/>
        <end position="88"/>
    </location>
</feature>
<evidence type="ECO:0000256" key="1">
    <source>
        <dbReference type="SAM" id="Coils"/>
    </source>
</evidence>
<evidence type="ECO:0000256" key="2">
    <source>
        <dbReference type="SAM" id="MobiDB-lite"/>
    </source>
</evidence>
<dbReference type="RefSeq" id="WP_041953702.1">
    <property type="nucleotide sequence ID" value="NZ_CP009761.1"/>
</dbReference>
<evidence type="ECO:0000313" key="4">
    <source>
        <dbReference type="EMBL" id="AIZ36316.1"/>
    </source>
</evidence>
<accession>A0A0B4S0Z6</accession>
<keyword evidence="3" id="KW-1133">Transmembrane helix</keyword>
<feature type="compositionally biased region" description="Basic and acidic residues" evidence="2">
    <location>
        <begin position="1"/>
        <end position="12"/>
    </location>
</feature>
<evidence type="ECO:0000313" key="5">
    <source>
        <dbReference type="Proteomes" id="UP000031386"/>
    </source>
</evidence>
<reference evidence="4 5" key="1">
    <citation type="submission" date="2014-10" db="EMBL/GenBank/DDBJ databases">
        <title>Complete genome sequence of Parvimonas micra KCOM 1535 (= ChDC B708).</title>
        <authorList>
            <person name="Kook J.-K."/>
            <person name="Park S.-N."/>
            <person name="Lim Y.K."/>
            <person name="Roh H."/>
        </authorList>
    </citation>
    <scope>NUCLEOTIDE SEQUENCE [LARGE SCALE GENOMIC DNA]</scope>
    <source>
        <strain evidence="5">KCOM 1535 / ChDC B708</strain>
    </source>
</reference>
<dbReference type="EMBL" id="CP009761">
    <property type="protein sequence ID" value="AIZ36316.1"/>
    <property type="molecule type" value="Genomic_DNA"/>
</dbReference>
<gene>
    <name evidence="4" type="ORF">NW74_02675</name>
</gene>
<dbReference type="STRING" id="33033.NW74_02675"/>
<organism evidence="4 5">
    <name type="scientific">Parvimonas micra</name>
    <dbReference type="NCBI Taxonomy" id="33033"/>
    <lineage>
        <taxon>Bacteria</taxon>
        <taxon>Bacillati</taxon>
        <taxon>Bacillota</taxon>
        <taxon>Tissierellia</taxon>
        <taxon>Tissierellales</taxon>
        <taxon>Peptoniphilaceae</taxon>
        <taxon>Parvimonas</taxon>
    </lineage>
</organism>
<sequence length="283" mass="32520">MENKNLENCKNEESEEIINDSGNETEVAKNENSNTKEISLGKENNSDCKEKVLDESEKVIKELQNKNSFLYKLFGVVVFGFILALFIFNGARNISMEKKATEIYRKYKDEIDKANNNYKKIEAEYANYKEKMKPYENMQLADKEKKEAELKAEREKKEAEEKARKEAEEKAKKEEEAKGYDTGITYDELARNPDKNKGKKVTFTGTVIQVIRGDGEDQFRVQVKDDYKKIIFVTYITKDGENKILENDKVIIRGISIGEITYDSTMGGKISIPGIEAHSIEIK</sequence>
<dbReference type="OrthoDB" id="1656098at2"/>
<dbReference type="AlphaFoldDB" id="A0A0B4S0Z6"/>
<dbReference type="KEGG" id="pmic:NW74_02675"/>
<feature type="compositionally biased region" description="Polar residues" evidence="2">
    <location>
        <begin position="20"/>
        <end position="37"/>
    </location>
</feature>
<evidence type="ECO:0000256" key="3">
    <source>
        <dbReference type="SAM" id="Phobius"/>
    </source>
</evidence>